<dbReference type="AlphaFoldDB" id="A0A4Q9GR55"/>
<feature type="compositionally biased region" description="Polar residues" evidence="1">
    <location>
        <begin position="32"/>
        <end position="55"/>
    </location>
</feature>
<sequence>MRIRPTRVVVSACATAAILTLLLSACAGGTPVTQPAAQSDSATDSGATGSPNPTLTPVDETGESTEPGEDAVIVSVDEHEPIAAPQPLFGMSCAELVPTSAMSALTGPGVLPASPDLQAWSALDVGIPVQYAMRQLQGYSCLWENNEPPKFETESLLLDNPEYVELKVNVIPHAMEDYTKANSMFGPFPVAKPWMCNTDPTRDFRFCRWAGLASGKYWVEVTMQGLKHQGTNKSTIAQFMALKDGLIGRLESATLVEPWAVPSDVRTISDACPGLITAEVVAEAFESHPSAVRFQDGGNDDPYIEAVGPKLAKSDPCYFSVPGQERSYGPSVAILAAGEWAWNEARAAGKGTYATIAPLALTGLADGNSAWIRSTKWGSSVDLLIDGNWISLHVNDDMVAPLALSTRTAITTLAQGVADLARN</sequence>
<feature type="region of interest" description="Disordered" evidence="1">
    <location>
        <begin position="32"/>
        <end position="67"/>
    </location>
</feature>
<organism evidence="3 4">
    <name type="scientific">Glaciihabitans arcticus</name>
    <dbReference type="NCBI Taxonomy" id="2668039"/>
    <lineage>
        <taxon>Bacteria</taxon>
        <taxon>Bacillati</taxon>
        <taxon>Actinomycetota</taxon>
        <taxon>Actinomycetes</taxon>
        <taxon>Micrococcales</taxon>
        <taxon>Microbacteriaceae</taxon>
        <taxon>Glaciihabitans</taxon>
    </lineage>
</organism>
<accession>A0A4Q9GR55</accession>
<keyword evidence="2" id="KW-0732">Signal</keyword>
<feature type="signal peptide" evidence="2">
    <location>
        <begin position="1"/>
        <end position="27"/>
    </location>
</feature>
<evidence type="ECO:0000256" key="1">
    <source>
        <dbReference type="SAM" id="MobiDB-lite"/>
    </source>
</evidence>
<evidence type="ECO:0000313" key="3">
    <source>
        <dbReference type="EMBL" id="TBN57406.1"/>
    </source>
</evidence>
<protein>
    <recommendedName>
        <fullName evidence="5">DUF3558 domain-containing protein</fullName>
    </recommendedName>
</protein>
<keyword evidence="4" id="KW-1185">Reference proteome</keyword>
<feature type="chain" id="PRO_5039538894" description="DUF3558 domain-containing protein" evidence="2">
    <location>
        <begin position="28"/>
        <end position="423"/>
    </location>
</feature>
<evidence type="ECO:0000256" key="2">
    <source>
        <dbReference type="SAM" id="SignalP"/>
    </source>
</evidence>
<evidence type="ECO:0008006" key="5">
    <source>
        <dbReference type="Google" id="ProtNLM"/>
    </source>
</evidence>
<gene>
    <name evidence="3" type="ORF">EYE40_08360</name>
</gene>
<dbReference type="RefSeq" id="WP_130981517.1">
    <property type="nucleotide sequence ID" value="NZ_SISG01000001.1"/>
</dbReference>
<evidence type="ECO:0000313" key="4">
    <source>
        <dbReference type="Proteomes" id="UP000294194"/>
    </source>
</evidence>
<reference evidence="4" key="1">
    <citation type="submission" date="2019-02" db="EMBL/GenBank/DDBJ databases">
        <title>Glaciihabitans arcticus sp. nov., a psychrotolerant bacterium isolated from polar soil.</title>
        <authorList>
            <person name="Dahal R.H."/>
        </authorList>
    </citation>
    <scope>NUCLEOTIDE SEQUENCE [LARGE SCALE GENOMIC DNA]</scope>
    <source>
        <strain evidence="4">RP-3-7</strain>
    </source>
</reference>
<dbReference type="PROSITE" id="PS51257">
    <property type="entry name" value="PROKAR_LIPOPROTEIN"/>
    <property type="match status" value="1"/>
</dbReference>
<comment type="caution">
    <text evidence="3">The sequence shown here is derived from an EMBL/GenBank/DDBJ whole genome shotgun (WGS) entry which is preliminary data.</text>
</comment>
<dbReference type="Proteomes" id="UP000294194">
    <property type="component" value="Unassembled WGS sequence"/>
</dbReference>
<proteinExistence type="predicted"/>
<name>A0A4Q9GR55_9MICO</name>
<dbReference type="EMBL" id="SISG01000001">
    <property type="protein sequence ID" value="TBN57406.1"/>
    <property type="molecule type" value="Genomic_DNA"/>
</dbReference>